<evidence type="ECO:0000259" key="15">
    <source>
        <dbReference type="PROSITE" id="PS50950"/>
    </source>
</evidence>
<keyword evidence="2" id="KW-0479">Metal-binding</keyword>
<gene>
    <name evidence="18" type="ORF">PPYR_06600</name>
    <name evidence="17" type="ORF">PPYR_12121</name>
</gene>
<dbReference type="GO" id="GO:0000792">
    <property type="term" value="C:heterochromatin"/>
    <property type="evidence" value="ECO:0007669"/>
    <property type="project" value="UniProtKB-ARBA"/>
</dbReference>
<keyword evidence="9" id="KW-0804">Transcription</keyword>
<dbReference type="InterPro" id="IPR000953">
    <property type="entry name" value="Chromo/chromo_shadow_dom"/>
</dbReference>
<dbReference type="GO" id="GO:0005634">
    <property type="term" value="C:nucleus"/>
    <property type="evidence" value="ECO:0007669"/>
    <property type="project" value="UniProtKB-SubCell"/>
</dbReference>
<dbReference type="EMBL" id="VVIM01000004">
    <property type="protein sequence ID" value="KAB0800861.1"/>
    <property type="molecule type" value="Genomic_DNA"/>
</dbReference>
<dbReference type="InterPro" id="IPR038441">
    <property type="entry name" value="THAP_Znf_sf"/>
</dbReference>
<dbReference type="CDD" id="cd18631">
    <property type="entry name" value="CD_HP1_like"/>
    <property type="match status" value="1"/>
</dbReference>
<dbReference type="AlphaFoldDB" id="A0A1Y1MLE0"/>
<dbReference type="FunFam" id="2.40.50.40:FF:000031">
    <property type="entry name" value="Heterochromatin protein 1"/>
    <property type="match status" value="1"/>
</dbReference>
<keyword evidence="10" id="KW-0539">Nucleus</keyword>
<evidence type="ECO:0000313" key="16">
    <source>
        <dbReference type="EMBL" id="JAV86503.1"/>
    </source>
</evidence>
<keyword evidence="5" id="KW-0862">Zinc</keyword>
<evidence type="ECO:0000313" key="17">
    <source>
        <dbReference type="EMBL" id="KAB0795282.1"/>
    </source>
</evidence>
<dbReference type="SMART" id="SM00980">
    <property type="entry name" value="THAP"/>
    <property type="match status" value="1"/>
</dbReference>
<dbReference type="SMART" id="SM00692">
    <property type="entry name" value="DM3"/>
    <property type="match status" value="1"/>
</dbReference>
<dbReference type="OrthoDB" id="433924at2759"/>
<dbReference type="GO" id="GO:0003677">
    <property type="term" value="F:DNA binding"/>
    <property type="evidence" value="ECO:0007669"/>
    <property type="project" value="UniProtKB-UniRule"/>
</dbReference>
<keyword evidence="3" id="KW-0677">Repeat</keyword>
<feature type="compositionally biased region" description="Basic and acidic residues" evidence="13">
    <location>
        <begin position="138"/>
        <end position="149"/>
    </location>
</feature>
<dbReference type="SUPFAM" id="SSF54160">
    <property type="entry name" value="Chromo domain-like"/>
    <property type="match status" value="2"/>
</dbReference>
<feature type="domain" description="Chromo" evidence="14">
    <location>
        <begin position="244"/>
        <end position="302"/>
    </location>
</feature>
<evidence type="ECO:0000256" key="5">
    <source>
        <dbReference type="ARBA" id="ARBA00022833"/>
    </source>
</evidence>
<dbReference type="Gene3D" id="6.20.210.20">
    <property type="entry name" value="THAP domain"/>
    <property type="match status" value="1"/>
</dbReference>
<dbReference type="Gene3D" id="2.40.50.40">
    <property type="match status" value="2"/>
</dbReference>
<evidence type="ECO:0000256" key="2">
    <source>
        <dbReference type="ARBA" id="ARBA00022723"/>
    </source>
</evidence>
<name>A0A1Y1MLE0_PHOPY</name>
<dbReference type="InterPro" id="IPR023780">
    <property type="entry name" value="Chromo_domain"/>
</dbReference>
<protein>
    <recommendedName>
        <fullName evidence="11">Heterochromatin protein 1</fullName>
    </recommendedName>
</protein>
<organism evidence="16">
    <name type="scientific">Photinus pyralis</name>
    <name type="common">Common eastern firefly</name>
    <name type="synonym">Lampyris pyralis</name>
    <dbReference type="NCBI Taxonomy" id="7054"/>
    <lineage>
        <taxon>Eukaryota</taxon>
        <taxon>Metazoa</taxon>
        <taxon>Ecdysozoa</taxon>
        <taxon>Arthropoda</taxon>
        <taxon>Hexapoda</taxon>
        <taxon>Insecta</taxon>
        <taxon>Pterygota</taxon>
        <taxon>Neoptera</taxon>
        <taxon>Endopterygota</taxon>
        <taxon>Coleoptera</taxon>
        <taxon>Polyphaga</taxon>
        <taxon>Elateriformia</taxon>
        <taxon>Elateroidea</taxon>
        <taxon>Lampyridae</taxon>
        <taxon>Lampyrinae</taxon>
        <taxon>Photinus</taxon>
    </lineage>
</organism>
<dbReference type="InterPro" id="IPR006612">
    <property type="entry name" value="THAP_Znf"/>
</dbReference>
<dbReference type="FunFam" id="2.40.50.40:FF:000007">
    <property type="entry name" value="Chromobox protein homolog 1"/>
    <property type="match status" value="1"/>
</dbReference>
<keyword evidence="6" id="KW-0156">Chromatin regulator</keyword>
<evidence type="ECO:0000256" key="10">
    <source>
        <dbReference type="ARBA" id="ARBA00023242"/>
    </source>
</evidence>
<dbReference type="InterPro" id="IPR016197">
    <property type="entry name" value="Chromo-like_dom_sf"/>
</dbReference>
<evidence type="ECO:0000256" key="1">
    <source>
        <dbReference type="ARBA" id="ARBA00004123"/>
    </source>
</evidence>
<feature type="domain" description="Chromo" evidence="14">
    <location>
        <begin position="157"/>
        <end position="207"/>
    </location>
</feature>
<evidence type="ECO:0000256" key="13">
    <source>
        <dbReference type="SAM" id="MobiDB-lite"/>
    </source>
</evidence>
<feature type="region of interest" description="Disordered" evidence="13">
    <location>
        <begin position="208"/>
        <end position="239"/>
    </location>
</feature>
<dbReference type="Pfam" id="PF01393">
    <property type="entry name" value="Chromo_shadow"/>
    <property type="match status" value="1"/>
</dbReference>
<proteinExistence type="predicted"/>
<evidence type="ECO:0000259" key="14">
    <source>
        <dbReference type="PROSITE" id="PS50013"/>
    </source>
</evidence>
<dbReference type="EMBL" id="GEZM01028054">
    <property type="protein sequence ID" value="JAV86503.1"/>
    <property type="molecule type" value="Transcribed_RNA"/>
</dbReference>
<evidence type="ECO:0000256" key="9">
    <source>
        <dbReference type="ARBA" id="ARBA00023163"/>
    </source>
</evidence>
<keyword evidence="19" id="KW-1185">Reference proteome</keyword>
<dbReference type="SUPFAM" id="SSF57716">
    <property type="entry name" value="Glucocorticoid receptor-like (DNA-binding domain)"/>
    <property type="match status" value="1"/>
</dbReference>
<dbReference type="GO" id="GO:0008270">
    <property type="term" value="F:zinc ion binding"/>
    <property type="evidence" value="ECO:0007669"/>
    <property type="project" value="UniProtKB-KW"/>
</dbReference>
<comment type="subcellular location">
    <subcellularLocation>
        <location evidence="1">Nucleus</location>
    </subcellularLocation>
</comment>
<evidence type="ECO:0000256" key="12">
    <source>
        <dbReference type="PROSITE-ProRule" id="PRU00309"/>
    </source>
</evidence>
<keyword evidence="8 12" id="KW-0238">DNA-binding</keyword>
<dbReference type="InterPro" id="IPR008251">
    <property type="entry name" value="Chromo_shadow_dom"/>
</dbReference>
<dbReference type="PROSITE" id="PS00598">
    <property type="entry name" value="CHROMO_1"/>
    <property type="match status" value="1"/>
</dbReference>
<keyword evidence="7" id="KW-0805">Transcription regulation</keyword>
<dbReference type="InterPro" id="IPR023779">
    <property type="entry name" value="Chromodomain_CS"/>
</dbReference>
<reference evidence="17 19" key="2">
    <citation type="journal article" date="2018" name="Elife">
        <title>Firefly genomes illuminate parallel origins of bioluminescence in beetles.</title>
        <authorList>
            <person name="Fallon T.R."/>
            <person name="Lower S.E."/>
            <person name="Chang C.H."/>
            <person name="Bessho-Uehara M."/>
            <person name="Martin G.J."/>
            <person name="Bewick A.J."/>
            <person name="Behringer M."/>
            <person name="Debat H.J."/>
            <person name="Wong I."/>
            <person name="Day J.C."/>
            <person name="Suvorov A."/>
            <person name="Silva C.J."/>
            <person name="Stanger-Hall K.F."/>
            <person name="Hall D.W."/>
            <person name="Schmitz R.J."/>
            <person name="Nelson D.R."/>
            <person name="Lewis S.M."/>
            <person name="Shigenobu S."/>
            <person name="Bybee S.M."/>
            <person name="Larracuente A.M."/>
            <person name="Oba Y."/>
            <person name="Weng J.K."/>
        </authorList>
    </citation>
    <scope>NUCLEOTIDE SEQUENCE [LARGE SCALE GENOMIC DNA]</scope>
    <source>
        <strain evidence="17">1611_PpyrPB1</strain>
        <tissue evidence="17">Whole body</tissue>
    </source>
</reference>
<dbReference type="GO" id="GO:0031507">
    <property type="term" value="P:heterochromatin formation"/>
    <property type="evidence" value="ECO:0007669"/>
    <property type="project" value="UniProtKB-ARBA"/>
</dbReference>
<dbReference type="InParanoid" id="A0A1Y1MLE0"/>
<dbReference type="PROSITE" id="PS50950">
    <property type="entry name" value="ZF_THAP"/>
    <property type="match status" value="1"/>
</dbReference>
<sequence length="315" mass="35858">MVLQCVVPGCHNRDDNRVAGPGLPALSFHRFPSNEERRDKWIKKLKFDREIKATDRVCSNHFERSLLYKSEDKTRLLSEAIPTIFPRVSLKVGTRNRSLPNKKESSDEEDSTETRQRTKGKVAPTKQRSASLNLQNGKGEKTKKIKEDPSTSSDEEFSVEKVLNKRIRNGKTEYLLKWKGYSHEDNTWEPEENLDCPDLIAAFENARKPPPLVQQATPSTDADKGSKQKNITEDNRSRGFDRGLLPDSIIGATDASGELMFLMKWKGCEEADLVPARQVNIRCPEIVINYYENKIPWYTSKPSTPPVVAEIEILD</sequence>
<keyword evidence="4 12" id="KW-0863">Zinc-finger</keyword>
<feature type="compositionally biased region" description="Basic and acidic residues" evidence="13">
    <location>
        <begin position="221"/>
        <end position="239"/>
    </location>
</feature>
<feature type="domain" description="THAP-type" evidence="15">
    <location>
        <begin position="1"/>
        <end position="85"/>
    </location>
</feature>
<dbReference type="EMBL" id="VVIM01000008">
    <property type="protein sequence ID" value="KAB0795282.1"/>
    <property type="molecule type" value="Genomic_DNA"/>
</dbReference>
<evidence type="ECO:0000256" key="8">
    <source>
        <dbReference type="ARBA" id="ARBA00023125"/>
    </source>
</evidence>
<dbReference type="InterPro" id="IPR051219">
    <property type="entry name" value="Heterochromatin_chromo-domain"/>
</dbReference>
<evidence type="ECO:0000256" key="4">
    <source>
        <dbReference type="ARBA" id="ARBA00022771"/>
    </source>
</evidence>
<reference evidence="16" key="1">
    <citation type="journal article" date="2016" name="Sci. Rep.">
        <title>Molecular characterization of firefly nuptial gifts: a multi-omics approach sheds light on postcopulatory sexual selection.</title>
        <authorList>
            <person name="Al-Wathiqui N."/>
            <person name="Fallon T.R."/>
            <person name="South A."/>
            <person name="Weng J.K."/>
            <person name="Lewis S.M."/>
        </authorList>
    </citation>
    <scope>NUCLEOTIDE SEQUENCE</scope>
</reference>
<dbReference type="PROSITE" id="PS50013">
    <property type="entry name" value="CHROMO_2"/>
    <property type="match status" value="2"/>
</dbReference>
<reference evidence="17" key="3">
    <citation type="submission" date="2019-08" db="EMBL/GenBank/DDBJ databases">
        <authorList>
            <consortium name="Photinus pyralis genome working group"/>
            <person name="Fallon T.R."/>
            <person name="Sander Lower S.E."/>
            <person name="Weng J.-K."/>
        </authorList>
    </citation>
    <scope>NUCLEOTIDE SEQUENCE</scope>
    <source>
        <strain evidence="17">1611_PpyrPB1</strain>
        <tissue evidence="17">Whole body</tissue>
    </source>
</reference>
<evidence type="ECO:0000256" key="7">
    <source>
        <dbReference type="ARBA" id="ARBA00023015"/>
    </source>
</evidence>
<feature type="region of interest" description="Disordered" evidence="13">
    <location>
        <begin position="96"/>
        <end position="158"/>
    </location>
</feature>
<dbReference type="InterPro" id="IPR017984">
    <property type="entry name" value="Chromo_dom_subgr"/>
</dbReference>
<dbReference type="GO" id="GO:0003682">
    <property type="term" value="F:chromatin binding"/>
    <property type="evidence" value="ECO:0007669"/>
    <property type="project" value="UniProtKB-ARBA"/>
</dbReference>
<evidence type="ECO:0000313" key="18">
    <source>
        <dbReference type="EMBL" id="KAB0800861.1"/>
    </source>
</evidence>
<dbReference type="PANTHER" id="PTHR22812">
    <property type="entry name" value="CHROMOBOX PROTEIN"/>
    <property type="match status" value="1"/>
</dbReference>
<dbReference type="Pfam" id="PF05485">
    <property type="entry name" value="THAP"/>
    <property type="match status" value="1"/>
</dbReference>
<evidence type="ECO:0000256" key="3">
    <source>
        <dbReference type="ARBA" id="ARBA00022737"/>
    </source>
</evidence>
<dbReference type="SMART" id="SM00300">
    <property type="entry name" value="ChSh"/>
    <property type="match status" value="1"/>
</dbReference>
<dbReference type="PRINTS" id="PR00504">
    <property type="entry name" value="CHROMODOMAIN"/>
</dbReference>
<dbReference type="Proteomes" id="UP000327044">
    <property type="component" value="Unassembled WGS sequence"/>
</dbReference>
<dbReference type="SMART" id="SM00298">
    <property type="entry name" value="CHROMO"/>
    <property type="match status" value="2"/>
</dbReference>
<evidence type="ECO:0000313" key="19">
    <source>
        <dbReference type="Proteomes" id="UP000327044"/>
    </source>
</evidence>
<dbReference type="FunCoup" id="A0A1Y1MLE0">
    <property type="interactions" value="129"/>
</dbReference>
<accession>A0A1Y1MLE0</accession>
<evidence type="ECO:0000256" key="11">
    <source>
        <dbReference type="ARBA" id="ARBA00073803"/>
    </source>
</evidence>
<evidence type="ECO:0000256" key="6">
    <source>
        <dbReference type="ARBA" id="ARBA00022853"/>
    </source>
</evidence>
<dbReference type="Pfam" id="PF00385">
    <property type="entry name" value="Chromo"/>
    <property type="match status" value="1"/>
</dbReference>
<feature type="compositionally biased region" description="Polar residues" evidence="13">
    <location>
        <begin position="126"/>
        <end position="136"/>
    </location>
</feature>
<dbReference type="CDD" id="cd00034">
    <property type="entry name" value="CSD"/>
    <property type="match status" value="1"/>
</dbReference>